<reference evidence="2 5" key="2">
    <citation type="journal article" date="2018" name="Int. J. Syst. Evol. Microbiol.">
        <title>Pseudooceanicola lipolyticus sp. nov., a marine alphaproteobacterium, reclassification of Oceanicola flagellatus as Pseudooceanicola flagellatus comb. nov. and emended description of the genus Pseudooceanicola.</title>
        <authorList>
            <person name="Huang M.-M."/>
            <person name="Guo L.-L."/>
            <person name="Wu Y.-H."/>
            <person name="Lai Q.-L."/>
            <person name="Shao Z.-Z."/>
            <person name="Wang C.-S."/>
            <person name="Wu M."/>
            <person name="Xu X.-W."/>
        </authorList>
    </citation>
    <scope>NUCLEOTIDE SEQUENCE [LARGE SCALE GENOMIC DNA]</scope>
    <source>
        <strain evidence="2 5">Ar-45</strain>
    </source>
</reference>
<dbReference type="Proteomes" id="UP000231702">
    <property type="component" value="Unassembled WGS sequence"/>
</dbReference>
<name>A0A285HMB2_9RHOB</name>
<dbReference type="SUPFAM" id="SSF53474">
    <property type="entry name" value="alpha/beta-Hydrolases"/>
    <property type="match status" value="1"/>
</dbReference>
<dbReference type="InterPro" id="IPR029058">
    <property type="entry name" value="AB_hydrolase_fold"/>
</dbReference>
<dbReference type="Pfam" id="PF09994">
    <property type="entry name" value="T6SS_Tle1-like_cat"/>
    <property type="match status" value="1"/>
</dbReference>
<dbReference type="OrthoDB" id="4378831at2"/>
<dbReference type="EMBL" id="PGTD01000017">
    <property type="protein sequence ID" value="PJE27806.1"/>
    <property type="molecule type" value="Genomic_DNA"/>
</dbReference>
<evidence type="ECO:0000259" key="1">
    <source>
        <dbReference type="Pfam" id="PF09994"/>
    </source>
</evidence>
<reference evidence="3 4" key="1">
    <citation type="submission" date="2017-09" db="EMBL/GenBank/DDBJ databases">
        <authorList>
            <person name="Ehlers B."/>
            <person name="Leendertz F.H."/>
        </authorList>
    </citation>
    <scope>NUCLEOTIDE SEQUENCE [LARGE SCALE GENOMIC DNA]</scope>
    <source>
        <strain evidence="3 4">CGMCC 1.12662</strain>
    </source>
</reference>
<dbReference type="RefSeq" id="WP_097144035.1">
    <property type="nucleotide sequence ID" value="NZ_OBEA01000001.1"/>
</dbReference>
<keyword evidence="5" id="KW-1185">Reference proteome</keyword>
<feature type="domain" description="T6SS Phospholipase effector Tle1-like catalytic" evidence="1">
    <location>
        <begin position="3"/>
        <end position="274"/>
    </location>
</feature>
<dbReference type="PANTHER" id="PTHR33840">
    <property type="match status" value="1"/>
</dbReference>
<protein>
    <submittedName>
        <fullName evidence="2">DUF2235 domain-containing protein</fullName>
    </submittedName>
    <submittedName>
        <fullName evidence="3">Uncharacterized protein, PA2063/DUF2235 family</fullName>
    </submittedName>
</protein>
<sequence length="374" mass="41661">MAKNIVILFDGTGNQIKERRTNVLRLYGCLEKSEDQVVWYDPGVGTFGAEGSWSRLRQKASEIFGMATGLGLDGNVKEAYRFLCQTYDHEAGDRIWIMGFSRGAYTARVLAGFLHAFGMMSPVQLNLLGYAYRAYKNIGRQRGEDAFAEIRLHDRALNPQKVQIAGLMLLDTVASVIEPRGLLPGAVTYAYTSNNPSVLAVRHAVAIDERRRMYRATLWGEDCEVRKPFTEPGTGTPQDVKEMWFAGAHGDVGGGYPEAESQLGKLPLSWMITESRKLGLKYVTRTVNRLVLGSHKNTKYVAPDATADAHESLTAGWWPFELVPGRDRAAPGKRFLGLTWPLGAYRKIPEGAQLHPSVQTRLKERSSYRPPNLP</sequence>
<dbReference type="InterPro" id="IPR018712">
    <property type="entry name" value="Tle1-like_cat"/>
</dbReference>
<dbReference type="AlphaFoldDB" id="A0A285HMB2"/>
<evidence type="ECO:0000313" key="5">
    <source>
        <dbReference type="Proteomes" id="UP000231702"/>
    </source>
</evidence>
<evidence type="ECO:0000313" key="2">
    <source>
        <dbReference type="EMBL" id="PJE27806.1"/>
    </source>
</evidence>
<organism evidence="3 4">
    <name type="scientific">Pseudooceanicola antarcticus</name>
    <dbReference type="NCBI Taxonomy" id="1247613"/>
    <lineage>
        <taxon>Bacteria</taxon>
        <taxon>Pseudomonadati</taxon>
        <taxon>Pseudomonadota</taxon>
        <taxon>Alphaproteobacteria</taxon>
        <taxon>Rhodobacterales</taxon>
        <taxon>Paracoccaceae</taxon>
        <taxon>Pseudooceanicola</taxon>
    </lineage>
</organism>
<dbReference type="Proteomes" id="UP000231655">
    <property type="component" value="Unassembled WGS sequence"/>
</dbReference>
<evidence type="ECO:0000313" key="4">
    <source>
        <dbReference type="Proteomes" id="UP000231655"/>
    </source>
</evidence>
<accession>A0A285HMB2</accession>
<dbReference type="EMBL" id="OBEA01000001">
    <property type="protein sequence ID" value="SNY36889.1"/>
    <property type="molecule type" value="Genomic_DNA"/>
</dbReference>
<dbReference type="PANTHER" id="PTHR33840:SF1">
    <property type="entry name" value="TLE1 PHOSPHOLIPASE DOMAIN-CONTAINING PROTEIN"/>
    <property type="match status" value="1"/>
</dbReference>
<evidence type="ECO:0000313" key="3">
    <source>
        <dbReference type="EMBL" id="SNY36889.1"/>
    </source>
</evidence>
<proteinExistence type="predicted"/>
<gene>
    <name evidence="2" type="ORF">CVM39_14630</name>
    <name evidence="3" type="ORF">SAMN06297129_0230</name>
</gene>